<evidence type="ECO:0000313" key="2">
    <source>
        <dbReference type="EMBL" id="CAH8242886.1"/>
    </source>
</evidence>
<dbReference type="Proteomes" id="UP001154322">
    <property type="component" value="Unassembled WGS sequence"/>
</dbReference>
<name>A0ABN8TW01_9BACL</name>
<dbReference type="EMBL" id="CALYLO010000001">
    <property type="protein sequence ID" value="CAH8242886.1"/>
    <property type="molecule type" value="Genomic_DNA"/>
</dbReference>
<protein>
    <submittedName>
        <fullName evidence="2">Uncharacterized protein</fullName>
    </submittedName>
</protein>
<organism evidence="2 3">
    <name type="scientific">Paenibacillus melissococcoides</name>
    <dbReference type="NCBI Taxonomy" id="2912268"/>
    <lineage>
        <taxon>Bacteria</taxon>
        <taxon>Bacillati</taxon>
        <taxon>Bacillota</taxon>
        <taxon>Bacilli</taxon>
        <taxon>Bacillales</taxon>
        <taxon>Paenibacillaceae</taxon>
        <taxon>Paenibacillus</taxon>
    </lineage>
</organism>
<reference evidence="2" key="1">
    <citation type="submission" date="2022-06" db="EMBL/GenBank/DDBJ databases">
        <authorList>
            <person name="Dietemann V."/>
            <person name="Ory F."/>
            <person name="Dainat B."/>
            <person name="Oberhansli S."/>
        </authorList>
    </citation>
    <scope>NUCLEOTIDE SEQUENCE</scope>
    <source>
        <strain evidence="2">Ena-SAMPLE-TAB-26-04-2022-14:26:32:270-5432</strain>
    </source>
</reference>
<evidence type="ECO:0000256" key="1">
    <source>
        <dbReference type="SAM" id="MobiDB-lite"/>
    </source>
</evidence>
<keyword evidence="3" id="KW-1185">Reference proteome</keyword>
<sequence>MGIAGNTHRHNRTGSDDGAMEHCLKGFPSFDPVRRSYRQEEEAPGLARELADKVDVLLFTGPVSYQLAKNQHQLDIPSLFVPLTGSGLYAVLFRLERKLDVSAITVDTLSRQMLVSTFRELGHMRTAYEGEPLPSWKELVEFHRGHYEAGRSCCAITAIRSVALQLAREGIPCEWIVPTEQDIIVPHRSYDPLRQGRLLRPGAGDGAGGHGPQRAPLPAGADGCGAGRYCRRREGRFPGRPRQKDRISFLSRLIR</sequence>
<dbReference type="RefSeq" id="WP_213431210.1">
    <property type="nucleotide sequence ID" value="NZ_AP031286.1"/>
</dbReference>
<proteinExistence type="predicted"/>
<evidence type="ECO:0000313" key="3">
    <source>
        <dbReference type="Proteomes" id="UP001154322"/>
    </source>
</evidence>
<accession>A0ABN8TW01</accession>
<comment type="caution">
    <text evidence="2">The sequence shown here is derived from an EMBL/GenBank/DDBJ whole genome shotgun (WGS) entry which is preliminary data.</text>
</comment>
<feature type="region of interest" description="Disordered" evidence="1">
    <location>
        <begin position="199"/>
        <end position="220"/>
    </location>
</feature>
<gene>
    <name evidence="2" type="ORF">WJ0W_000095</name>
</gene>